<dbReference type="AlphaFoldDB" id="A0A9D2DDW4"/>
<name>A0A9D2DDW4_9BACT</name>
<evidence type="ECO:0000259" key="2">
    <source>
        <dbReference type="Pfam" id="PF04984"/>
    </source>
</evidence>
<organism evidence="3 4">
    <name type="scientific">Candidatus Tidjanibacter faecipullorum</name>
    <dbReference type="NCBI Taxonomy" id="2838766"/>
    <lineage>
        <taxon>Bacteria</taxon>
        <taxon>Pseudomonadati</taxon>
        <taxon>Bacteroidota</taxon>
        <taxon>Bacteroidia</taxon>
        <taxon>Bacteroidales</taxon>
        <taxon>Rikenellaceae</taxon>
        <taxon>Tidjanibacter</taxon>
    </lineage>
</organism>
<dbReference type="Proteomes" id="UP000824014">
    <property type="component" value="Unassembled WGS sequence"/>
</dbReference>
<dbReference type="InterPro" id="IPR035089">
    <property type="entry name" value="Phage_sheath_subtilisin"/>
</dbReference>
<dbReference type="EMBL" id="DXCC01000012">
    <property type="protein sequence ID" value="HIZ15084.1"/>
    <property type="molecule type" value="Genomic_DNA"/>
</dbReference>
<proteinExistence type="inferred from homology"/>
<comment type="caution">
    <text evidence="3">The sequence shown here is derived from an EMBL/GenBank/DDBJ whole genome shotgun (WGS) entry which is preliminary data.</text>
</comment>
<reference evidence="3" key="1">
    <citation type="journal article" date="2021" name="PeerJ">
        <title>Extensive microbial diversity within the chicken gut microbiome revealed by metagenomics and culture.</title>
        <authorList>
            <person name="Gilroy R."/>
            <person name="Ravi A."/>
            <person name="Getino M."/>
            <person name="Pursley I."/>
            <person name="Horton D.L."/>
            <person name="Alikhan N.F."/>
            <person name="Baker D."/>
            <person name="Gharbi K."/>
            <person name="Hall N."/>
            <person name="Watson M."/>
            <person name="Adriaenssens E.M."/>
            <person name="Foster-Nyarko E."/>
            <person name="Jarju S."/>
            <person name="Secka A."/>
            <person name="Antonio M."/>
            <person name="Oren A."/>
            <person name="Chaudhuri R.R."/>
            <person name="La Ragione R."/>
            <person name="Hildebrand F."/>
            <person name="Pallen M.J."/>
        </authorList>
    </citation>
    <scope>NUCLEOTIDE SEQUENCE</scope>
    <source>
        <strain evidence="3">ChiHjej11B10-19426</strain>
    </source>
</reference>
<evidence type="ECO:0000313" key="3">
    <source>
        <dbReference type="EMBL" id="HIZ15084.1"/>
    </source>
</evidence>
<accession>A0A9D2DDW4</accession>
<feature type="domain" description="Tail sheath protein subtilisin-like" evidence="2">
    <location>
        <begin position="106"/>
        <end position="285"/>
    </location>
</feature>
<dbReference type="Gene3D" id="3.40.50.11780">
    <property type="match status" value="1"/>
</dbReference>
<comment type="similarity">
    <text evidence="1">Belongs to the myoviridae tail sheath protein family.</text>
</comment>
<reference evidence="3" key="2">
    <citation type="submission" date="2021-04" db="EMBL/GenBank/DDBJ databases">
        <authorList>
            <person name="Gilroy R."/>
        </authorList>
    </citation>
    <scope>NUCLEOTIDE SEQUENCE</scope>
    <source>
        <strain evidence="3">ChiHjej11B10-19426</strain>
    </source>
</reference>
<dbReference type="Pfam" id="PF04984">
    <property type="entry name" value="Phage_sheath_1"/>
    <property type="match status" value="1"/>
</dbReference>
<evidence type="ECO:0000313" key="4">
    <source>
        <dbReference type="Proteomes" id="UP000824014"/>
    </source>
</evidence>
<sequence>MDFLHGIEHVNLATDLVAVNDVMTAVIGLVGTADQGEENVLTLCASEQDDAAFGTKGTIPEALRAIRQQEGTGGSAQVFVVKVKGDAEEVTPKEIVGTVAETGERTGLKLFETALGRYGYEPMIYIAPRYSALAAVRTELIAITERTEAMAYYDTPDGWSVTQAIEARGTEGEMATLGAGGKLLFPHALVANPDYDPNGEEPVAQYISVPLSAYAAGLRARIDLSEGWHVSSSNHRYTGIEGGDVDITFSLGDRSCEANRLNAVGITTMVNMYGNSIVEWGNYTTAFPGTTTPEAFECVRRSRMIMKRSLDMACAQFIDVKHVRQADIDLVRNTVNQYYNRLVAEGKIVYGQCFFRPEKNPTSELAQGHVTFTCEFTPAIPMQCLTFEHQIDLTQLTTIA</sequence>
<gene>
    <name evidence="3" type="ORF">H9816_04150</name>
</gene>
<evidence type="ECO:0000256" key="1">
    <source>
        <dbReference type="ARBA" id="ARBA00008005"/>
    </source>
</evidence>
<dbReference type="PANTHER" id="PTHR35861">
    <property type="match status" value="1"/>
</dbReference>
<dbReference type="PANTHER" id="PTHR35861:SF1">
    <property type="entry name" value="PHAGE TAIL SHEATH PROTEIN"/>
    <property type="match status" value="1"/>
</dbReference>
<dbReference type="InterPro" id="IPR052042">
    <property type="entry name" value="Tail_sheath_structural"/>
</dbReference>
<protein>
    <submittedName>
        <fullName evidence="3">Phage tail sheath subtilisin-like domain-containing protein</fullName>
    </submittedName>
</protein>